<dbReference type="InterPro" id="IPR000719">
    <property type="entry name" value="Prot_kinase_dom"/>
</dbReference>
<dbReference type="InterPro" id="IPR027417">
    <property type="entry name" value="P-loop_NTPase"/>
</dbReference>
<proteinExistence type="predicted"/>
<evidence type="ECO:0000313" key="2">
    <source>
        <dbReference type="EMBL" id="KAF1969042.1"/>
    </source>
</evidence>
<accession>A0A6A5UYY6</accession>
<dbReference type="Gene3D" id="1.10.510.10">
    <property type="entry name" value="Transferase(Phosphotransferase) domain 1"/>
    <property type="match status" value="1"/>
</dbReference>
<dbReference type="GO" id="GO:0004672">
    <property type="term" value="F:protein kinase activity"/>
    <property type="evidence" value="ECO:0007669"/>
    <property type="project" value="InterPro"/>
</dbReference>
<name>A0A6A5UYY6_9PLEO</name>
<organism evidence="2 3">
    <name type="scientific">Bimuria novae-zelandiae CBS 107.79</name>
    <dbReference type="NCBI Taxonomy" id="1447943"/>
    <lineage>
        <taxon>Eukaryota</taxon>
        <taxon>Fungi</taxon>
        <taxon>Dikarya</taxon>
        <taxon>Ascomycota</taxon>
        <taxon>Pezizomycotina</taxon>
        <taxon>Dothideomycetes</taxon>
        <taxon>Pleosporomycetidae</taxon>
        <taxon>Pleosporales</taxon>
        <taxon>Massarineae</taxon>
        <taxon>Didymosphaeriaceae</taxon>
        <taxon>Bimuria</taxon>
    </lineage>
</organism>
<reference evidence="2" key="1">
    <citation type="journal article" date="2020" name="Stud. Mycol.">
        <title>101 Dothideomycetes genomes: a test case for predicting lifestyles and emergence of pathogens.</title>
        <authorList>
            <person name="Haridas S."/>
            <person name="Albert R."/>
            <person name="Binder M."/>
            <person name="Bloem J."/>
            <person name="Labutti K."/>
            <person name="Salamov A."/>
            <person name="Andreopoulos B."/>
            <person name="Baker S."/>
            <person name="Barry K."/>
            <person name="Bills G."/>
            <person name="Bluhm B."/>
            <person name="Cannon C."/>
            <person name="Castanera R."/>
            <person name="Culley D."/>
            <person name="Daum C."/>
            <person name="Ezra D."/>
            <person name="Gonzalez J."/>
            <person name="Henrissat B."/>
            <person name="Kuo A."/>
            <person name="Liang C."/>
            <person name="Lipzen A."/>
            <person name="Lutzoni F."/>
            <person name="Magnuson J."/>
            <person name="Mondo S."/>
            <person name="Nolan M."/>
            <person name="Ohm R."/>
            <person name="Pangilinan J."/>
            <person name="Park H.-J."/>
            <person name="Ramirez L."/>
            <person name="Alfaro M."/>
            <person name="Sun H."/>
            <person name="Tritt A."/>
            <person name="Yoshinaga Y."/>
            <person name="Zwiers L.-H."/>
            <person name="Turgeon B."/>
            <person name="Goodwin S."/>
            <person name="Spatafora J."/>
            <person name="Crous P."/>
            <person name="Grigoriev I."/>
        </authorList>
    </citation>
    <scope>NUCLEOTIDE SEQUENCE</scope>
    <source>
        <strain evidence="2">CBS 107.79</strain>
    </source>
</reference>
<evidence type="ECO:0000313" key="3">
    <source>
        <dbReference type="Proteomes" id="UP000800036"/>
    </source>
</evidence>
<dbReference type="Gene3D" id="3.40.50.300">
    <property type="entry name" value="P-loop containing nucleotide triphosphate hydrolases"/>
    <property type="match status" value="1"/>
</dbReference>
<protein>
    <recommendedName>
        <fullName evidence="1">Protein kinase domain-containing protein</fullName>
    </recommendedName>
</protein>
<dbReference type="Gene3D" id="1.25.40.10">
    <property type="entry name" value="Tetratricopeptide repeat domain"/>
    <property type="match status" value="1"/>
</dbReference>
<dbReference type="InterPro" id="IPR011009">
    <property type="entry name" value="Kinase-like_dom_sf"/>
</dbReference>
<evidence type="ECO:0000259" key="1">
    <source>
        <dbReference type="PROSITE" id="PS50011"/>
    </source>
</evidence>
<dbReference type="GO" id="GO:0005524">
    <property type="term" value="F:ATP binding"/>
    <property type="evidence" value="ECO:0007669"/>
    <property type="project" value="InterPro"/>
</dbReference>
<dbReference type="AlphaFoldDB" id="A0A6A5UYY6"/>
<dbReference type="EMBL" id="ML976714">
    <property type="protein sequence ID" value="KAF1969042.1"/>
    <property type="molecule type" value="Genomic_DNA"/>
</dbReference>
<dbReference type="Proteomes" id="UP000800036">
    <property type="component" value="Unassembled WGS sequence"/>
</dbReference>
<dbReference type="OrthoDB" id="4062651at2759"/>
<feature type="domain" description="Protein kinase" evidence="1">
    <location>
        <begin position="1"/>
        <end position="178"/>
    </location>
</feature>
<dbReference type="SUPFAM" id="SSF48452">
    <property type="entry name" value="TPR-like"/>
    <property type="match status" value="1"/>
</dbReference>
<gene>
    <name evidence="2" type="ORF">BU23DRAFT_571942</name>
</gene>
<dbReference type="SUPFAM" id="SSF56112">
    <property type="entry name" value="Protein kinase-like (PK-like)"/>
    <property type="match status" value="1"/>
</dbReference>
<dbReference type="PROSITE" id="PS50011">
    <property type="entry name" value="PROTEIN_KINASE_DOM"/>
    <property type="match status" value="1"/>
</dbReference>
<dbReference type="InterPro" id="IPR011990">
    <property type="entry name" value="TPR-like_helical_dom_sf"/>
</dbReference>
<keyword evidence="3" id="KW-1185">Reference proteome</keyword>
<sequence length="857" mass="98483">MVFEYAAGGDMKTWITQSSQLVFLTTELAHRKFILHTLESIASSLAYIHSKIDREKICDFRRARLKSVKDGSKTQVNGRGTYRYTPPEYFFQSDAKHGRKWDVWSMGNSDISRNNGYGSEEDCSFHNNSEAAFKWIRKLEQEDSQVTQLSNLARDMLEMNPDRRIFAWEVEIELHELLNPGISGPELTEFIMQVIQEPRLPQRKDCHNVLARAKAQGRKEMEECLVKKKWVDCAPALRQCSDRSLHQNVPKHFSSLPGTFEKRKLFRRSQLLARVRDILAKLQIVEIHGMGGFGQQISPSIHYAAKLQDSKNFHVERRRKLSTRTFWVDAGNMWSVEKSNCNIGGAINMSPIPQELKDLAAAVKDWLNNPSNGPWPMVSDGLDSVEVARDCIKVLPSRESGPLIITTRDRGILADQFELQRASCVPVKTLELSDSRDMFTSRTGHTTEEDADIDALLQALPVPYMIEVMAHNIRIYQTPISTILKFCRRNPLAILQDLHGNGDREGKDDIVQMLPRGFFRSQDDSSGNKLARKSLFTLLICFSKDNIDEDLHEERYPLDERVKMQIYLGILKNHSFIQRDQAGSVLMHEITKTCLVARVETSGPFELFTLSDEALCMIYNTYQDDNNRYDDAIEFLKFAHIHALTEESQKETAELLRELAEVCENRPSGRETGHYRDNALHYAKLGLELASNARIRSVEWRLILDMSRVHTDLGKYSEARSLLKDLKAVDVRVNGTDEERKLAIRAFTQEAQQERQVLQERVWVQDRNLAAVLMRTGSIEDAVKEFELLVQRYENAFERNNSETRECAYLLRDAYVLAGRGPEADGLCGTFNPKLKKWMLTVHPLGFWYNKDHYKLI</sequence>